<dbReference type="Gene3D" id="3.20.20.70">
    <property type="entry name" value="Aldolase class I"/>
    <property type="match status" value="1"/>
</dbReference>
<keyword evidence="4" id="KW-1185">Reference proteome</keyword>
<comment type="similarity">
    <text evidence="1">Belongs to the phosphosulfolactate synthase family.</text>
</comment>
<dbReference type="InterPro" id="IPR036112">
    <property type="entry name" value="ComA_synth_sf"/>
</dbReference>
<evidence type="ECO:0000313" key="4">
    <source>
        <dbReference type="Proteomes" id="UP000663760"/>
    </source>
</evidence>
<proteinExistence type="inferred from homology"/>
<gene>
    <name evidence="2" type="ORF">SI7747_11015154</name>
    <name evidence="3" type="ORF">SI8410_11016332</name>
</gene>
<evidence type="ECO:0000313" key="2">
    <source>
        <dbReference type="EMBL" id="CAA2629516.1"/>
    </source>
</evidence>
<evidence type="ECO:0000256" key="1">
    <source>
        <dbReference type="ARBA" id="ARBA00010424"/>
    </source>
</evidence>
<reference evidence="2" key="1">
    <citation type="submission" date="2019-12" db="EMBL/GenBank/DDBJ databases">
        <authorList>
            <person name="Scholz U."/>
            <person name="Mascher M."/>
            <person name="Fiebig A."/>
        </authorList>
    </citation>
    <scope>NUCLEOTIDE SEQUENCE</scope>
</reference>
<dbReference type="Pfam" id="PF02679">
    <property type="entry name" value="ComA"/>
    <property type="match status" value="1"/>
</dbReference>
<dbReference type="PANTHER" id="PTHR48413:SF1">
    <property type="entry name" value="PROTEIN HEAT-STRESS-ASSOCIATED 32"/>
    <property type="match status" value="1"/>
</dbReference>
<dbReference type="InterPro" id="IPR013785">
    <property type="entry name" value="Aldolase_TIM"/>
</dbReference>
<dbReference type="EMBL" id="LR743598">
    <property type="protein sequence ID" value="CAA2629516.1"/>
    <property type="molecule type" value="Genomic_DNA"/>
</dbReference>
<evidence type="ECO:0000313" key="3">
    <source>
        <dbReference type="EMBL" id="CAA7405654.1"/>
    </source>
</evidence>
<dbReference type="Proteomes" id="UP000663760">
    <property type="component" value="Chromosome 11"/>
</dbReference>
<dbReference type="OrthoDB" id="47007at2759"/>
<protein>
    <submittedName>
        <fullName evidence="2">Uncharacterized protein</fullName>
    </submittedName>
</protein>
<organism evidence="2">
    <name type="scientific">Spirodela intermedia</name>
    <name type="common">Intermediate duckweed</name>
    <dbReference type="NCBI Taxonomy" id="51605"/>
    <lineage>
        <taxon>Eukaryota</taxon>
        <taxon>Viridiplantae</taxon>
        <taxon>Streptophyta</taxon>
        <taxon>Embryophyta</taxon>
        <taxon>Tracheophyta</taxon>
        <taxon>Spermatophyta</taxon>
        <taxon>Magnoliopsida</taxon>
        <taxon>Liliopsida</taxon>
        <taxon>Araceae</taxon>
        <taxon>Lemnoideae</taxon>
        <taxon>Spirodela</taxon>
    </lineage>
</organism>
<dbReference type="InterPro" id="IPR003830">
    <property type="entry name" value="ComA_synth"/>
</dbReference>
<dbReference type="PANTHER" id="PTHR48413">
    <property type="match status" value="1"/>
</dbReference>
<dbReference type="SUPFAM" id="SSF102110">
    <property type="entry name" value="(2r)-phospho-3-sulfolactate synthase ComA"/>
    <property type="match status" value="1"/>
</dbReference>
<dbReference type="EMBL" id="LR746274">
    <property type="protein sequence ID" value="CAA7405654.1"/>
    <property type="molecule type" value="Genomic_DNA"/>
</dbReference>
<accession>A0A7I8JF32</accession>
<dbReference type="AlphaFoldDB" id="A0A7I8JF32"/>
<sequence>MARFFREEEYEEDRPEKPRMFGVTEVRGPFYSRSLTTHQALQDILETTGQFVDGLKFTGGSYSLAARSSIREIINMAHQHNVYVSTGDWADHLLRRGPSAFKEYVEECRGMGFDMVDLNSSSIRVPEETLLRLVRMIKTAGLKARPQLSWKFDPAEVPAGGDRAFGAYIAPSPQKSEIVEDVDFLIRKAERCLEAGADGIMIAIDGAELPTDAIAKIVGRLGLDRTMFEALDGGAPEWFVGRYGPRVNLFVDHSQVMGLECLRGHDVGGRRRHRASGGGGGPSYFLF</sequence>
<name>A0A7I8JF32_SPIIN</name>